<dbReference type="GO" id="GO:0005829">
    <property type="term" value="C:cytosol"/>
    <property type="evidence" value="ECO:0007669"/>
    <property type="project" value="TreeGrafter"/>
</dbReference>
<evidence type="ECO:0000256" key="1">
    <source>
        <dbReference type="ARBA" id="ARBA00001947"/>
    </source>
</evidence>
<evidence type="ECO:0000313" key="16">
    <source>
        <dbReference type="EMBL" id="PIU75376.1"/>
    </source>
</evidence>
<comment type="catalytic activity">
    <reaction evidence="11 14">
        <text>cytidine + H2O + H(+) = uridine + NH4(+)</text>
        <dbReference type="Rhea" id="RHEA:16069"/>
        <dbReference type="ChEBI" id="CHEBI:15377"/>
        <dbReference type="ChEBI" id="CHEBI:15378"/>
        <dbReference type="ChEBI" id="CHEBI:16704"/>
        <dbReference type="ChEBI" id="CHEBI:17562"/>
        <dbReference type="ChEBI" id="CHEBI:28938"/>
        <dbReference type="EC" id="3.5.4.5"/>
    </reaction>
</comment>
<feature type="active site" description="Proton donor" evidence="12">
    <location>
        <position position="44"/>
    </location>
</feature>
<dbReference type="SUPFAM" id="SSF53927">
    <property type="entry name" value="Cytidine deaminase-like"/>
    <property type="match status" value="1"/>
</dbReference>
<dbReference type="Proteomes" id="UP000228775">
    <property type="component" value="Unassembled WGS sequence"/>
</dbReference>
<keyword evidence="7 14" id="KW-0378">Hydrolase</keyword>
<evidence type="ECO:0000256" key="10">
    <source>
        <dbReference type="ARBA" id="ARBA00049252"/>
    </source>
</evidence>
<evidence type="ECO:0000256" key="11">
    <source>
        <dbReference type="ARBA" id="ARBA00049558"/>
    </source>
</evidence>
<evidence type="ECO:0000256" key="5">
    <source>
        <dbReference type="ARBA" id="ARBA00018266"/>
    </source>
</evidence>
<feature type="binding site" evidence="13">
    <location>
        <position position="79"/>
    </location>
    <ligand>
        <name>Zn(2+)</name>
        <dbReference type="ChEBI" id="CHEBI:29105"/>
        <note>catalytic</note>
    </ligand>
</feature>
<evidence type="ECO:0000256" key="14">
    <source>
        <dbReference type="RuleBase" id="RU364006"/>
    </source>
</evidence>
<accession>A0A2M7AXR4</accession>
<dbReference type="InterPro" id="IPR016193">
    <property type="entry name" value="Cytidine_deaminase-like"/>
</dbReference>
<dbReference type="InterPro" id="IPR016192">
    <property type="entry name" value="APOBEC/CMP_deaminase_Zn-bd"/>
</dbReference>
<evidence type="ECO:0000256" key="2">
    <source>
        <dbReference type="ARBA" id="ARBA00003949"/>
    </source>
</evidence>
<dbReference type="GO" id="GO:0042802">
    <property type="term" value="F:identical protein binding"/>
    <property type="evidence" value="ECO:0007669"/>
    <property type="project" value="UniProtKB-ARBA"/>
</dbReference>
<dbReference type="CDD" id="cd01283">
    <property type="entry name" value="cytidine_deaminase"/>
    <property type="match status" value="1"/>
</dbReference>
<dbReference type="AlphaFoldDB" id="A0A2M7AXR4"/>
<evidence type="ECO:0000256" key="6">
    <source>
        <dbReference type="ARBA" id="ARBA00022723"/>
    </source>
</evidence>
<comment type="catalytic activity">
    <reaction evidence="10 14">
        <text>2'-deoxycytidine + H2O + H(+) = 2'-deoxyuridine + NH4(+)</text>
        <dbReference type="Rhea" id="RHEA:13433"/>
        <dbReference type="ChEBI" id="CHEBI:15377"/>
        <dbReference type="ChEBI" id="CHEBI:15378"/>
        <dbReference type="ChEBI" id="CHEBI:15698"/>
        <dbReference type="ChEBI" id="CHEBI:16450"/>
        <dbReference type="ChEBI" id="CHEBI:28938"/>
        <dbReference type="EC" id="3.5.4.5"/>
    </reaction>
</comment>
<comment type="caution">
    <text evidence="16">The sequence shown here is derived from an EMBL/GenBank/DDBJ whole genome shotgun (WGS) entry which is preliminary data.</text>
</comment>
<organism evidence="16 17">
    <name type="scientific">Candidatus Portnoybacteria bacterium CG06_land_8_20_14_3_00_39_12</name>
    <dbReference type="NCBI Taxonomy" id="1974809"/>
    <lineage>
        <taxon>Bacteria</taxon>
        <taxon>Candidatus Portnoyibacteriota</taxon>
    </lineage>
</organism>
<evidence type="ECO:0000256" key="3">
    <source>
        <dbReference type="ARBA" id="ARBA00006576"/>
    </source>
</evidence>
<dbReference type="PROSITE" id="PS00903">
    <property type="entry name" value="CYT_DCMP_DEAMINASES_1"/>
    <property type="match status" value="1"/>
</dbReference>
<gene>
    <name evidence="16" type="primary">cdd</name>
    <name evidence="16" type="ORF">COS76_01105</name>
</gene>
<dbReference type="PROSITE" id="PS51747">
    <property type="entry name" value="CYT_DCMP_DEAMINASES_2"/>
    <property type="match status" value="1"/>
</dbReference>
<dbReference type="PANTHER" id="PTHR11644">
    <property type="entry name" value="CYTIDINE DEAMINASE"/>
    <property type="match status" value="1"/>
</dbReference>
<dbReference type="Pfam" id="PF00383">
    <property type="entry name" value="dCMP_cyt_deam_1"/>
    <property type="match status" value="1"/>
</dbReference>
<comment type="similarity">
    <text evidence="3 14">Belongs to the cytidine and deoxycytidylate deaminase family.</text>
</comment>
<evidence type="ECO:0000256" key="8">
    <source>
        <dbReference type="ARBA" id="ARBA00022833"/>
    </source>
</evidence>
<sequence>MEATKKAYAPYSNFPVGAAVAHTSKIAIGCNVENQSFGLTMCAERVAIYSAITTGWLNKTTKITALAVYAVNQDYVKPCGACLQVISEFADENTVILLMDRSNGPIKQLKFADLLPQAFSLE</sequence>
<feature type="domain" description="CMP/dCMP-type deaminase" evidence="15">
    <location>
        <begin position="1"/>
        <end position="122"/>
    </location>
</feature>
<feature type="binding site" evidence="13">
    <location>
        <position position="82"/>
    </location>
    <ligand>
        <name>Zn(2+)</name>
        <dbReference type="ChEBI" id="CHEBI:29105"/>
        <note>catalytic</note>
    </ligand>
</feature>
<evidence type="ECO:0000256" key="13">
    <source>
        <dbReference type="PIRSR" id="PIRSR606262-3"/>
    </source>
</evidence>
<dbReference type="InterPro" id="IPR006262">
    <property type="entry name" value="Cyt_deam_tetra"/>
</dbReference>
<comment type="function">
    <text evidence="2 14">This enzyme scavenges exogenous and endogenous cytidine and 2'-deoxycytidine for UMP synthesis.</text>
</comment>
<dbReference type="EMBL" id="PEVY01000025">
    <property type="protein sequence ID" value="PIU75376.1"/>
    <property type="molecule type" value="Genomic_DNA"/>
</dbReference>
<comment type="cofactor">
    <cofactor evidence="1 13 14">
        <name>Zn(2+)</name>
        <dbReference type="ChEBI" id="CHEBI:29105"/>
    </cofactor>
</comment>
<dbReference type="GO" id="GO:0004126">
    <property type="term" value="F:cytidine deaminase activity"/>
    <property type="evidence" value="ECO:0007669"/>
    <property type="project" value="UniProtKB-UniRule"/>
</dbReference>
<dbReference type="EC" id="3.5.4.5" evidence="4 14"/>
<dbReference type="GO" id="GO:0008270">
    <property type="term" value="F:zinc ion binding"/>
    <property type="evidence" value="ECO:0007669"/>
    <property type="project" value="UniProtKB-UniRule"/>
</dbReference>
<proteinExistence type="inferred from homology"/>
<reference evidence="17" key="1">
    <citation type="submission" date="2017-09" db="EMBL/GenBank/DDBJ databases">
        <title>Depth-based differentiation of microbial function through sediment-hosted aquifers and enrichment of novel symbionts in the deep terrestrial subsurface.</title>
        <authorList>
            <person name="Probst A.J."/>
            <person name="Ladd B."/>
            <person name="Jarett J.K."/>
            <person name="Geller-Mcgrath D.E."/>
            <person name="Sieber C.M.K."/>
            <person name="Emerson J.B."/>
            <person name="Anantharaman K."/>
            <person name="Thomas B.C."/>
            <person name="Malmstrom R."/>
            <person name="Stieglmeier M."/>
            <person name="Klingl A."/>
            <person name="Woyke T."/>
            <person name="Ryan C.M."/>
            <person name="Banfield J.F."/>
        </authorList>
    </citation>
    <scope>NUCLEOTIDE SEQUENCE [LARGE SCALE GENOMIC DNA]</scope>
</reference>
<evidence type="ECO:0000256" key="7">
    <source>
        <dbReference type="ARBA" id="ARBA00022801"/>
    </source>
</evidence>
<evidence type="ECO:0000256" key="12">
    <source>
        <dbReference type="PIRSR" id="PIRSR606262-1"/>
    </source>
</evidence>
<name>A0A2M7AXR4_9BACT</name>
<protein>
    <recommendedName>
        <fullName evidence="5 14">Cytidine deaminase</fullName>
        <ecNumber evidence="4 14">3.5.4.5</ecNumber>
    </recommendedName>
    <alternativeName>
        <fullName evidence="9 14">Cytidine aminohydrolase</fullName>
    </alternativeName>
</protein>
<dbReference type="PANTHER" id="PTHR11644:SF2">
    <property type="entry name" value="CYTIDINE DEAMINASE"/>
    <property type="match status" value="1"/>
</dbReference>
<dbReference type="GO" id="GO:0055086">
    <property type="term" value="P:nucleobase-containing small molecule metabolic process"/>
    <property type="evidence" value="ECO:0007669"/>
    <property type="project" value="UniProtKB-ARBA"/>
</dbReference>
<evidence type="ECO:0000256" key="4">
    <source>
        <dbReference type="ARBA" id="ARBA00012783"/>
    </source>
</evidence>
<dbReference type="Gene3D" id="3.40.140.10">
    <property type="entry name" value="Cytidine Deaminase, domain 2"/>
    <property type="match status" value="1"/>
</dbReference>
<keyword evidence="8 13" id="KW-0862">Zinc</keyword>
<dbReference type="NCBIfam" id="NF004064">
    <property type="entry name" value="PRK05578.1"/>
    <property type="match status" value="1"/>
</dbReference>
<dbReference type="InterPro" id="IPR002125">
    <property type="entry name" value="CMP_dCMP_dom"/>
</dbReference>
<dbReference type="NCBIfam" id="TIGR01354">
    <property type="entry name" value="cyt_deam_tetra"/>
    <property type="match status" value="1"/>
</dbReference>
<evidence type="ECO:0000256" key="9">
    <source>
        <dbReference type="ARBA" id="ARBA00032005"/>
    </source>
</evidence>
<keyword evidence="6 13" id="KW-0479">Metal-binding</keyword>
<dbReference type="GO" id="GO:0072527">
    <property type="term" value="P:pyrimidine-containing compound metabolic process"/>
    <property type="evidence" value="ECO:0007669"/>
    <property type="project" value="UniProtKB-ARBA"/>
</dbReference>
<feature type="binding site" evidence="13">
    <location>
        <position position="42"/>
    </location>
    <ligand>
        <name>Zn(2+)</name>
        <dbReference type="ChEBI" id="CHEBI:29105"/>
        <note>catalytic</note>
    </ligand>
</feature>
<dbReference type="InterPro" id="IPR050202">
    <property type="entry name" value="Cyt/Deoxycyt_deaminase"/>
</dbReference>
<evidence type="ECO:0000313" key="17">
    <source>
        <dbReference type="Proteomes" id="UP000228775"/>
    </source>
</evidence>
<evidence type="ECO:0000259" key="15">
    <source>
        <dbReference type="PROSITE" id="PS51747"/>
    </source>
</evidence>